<dbReference type="AlphaFoldDB" id="A0AAN0MCL1"/>
<keyword evidence="1" id="KW-1133">Transmembrane helix</keyword>
<name>A0AAN0MCL1_9RHOB</name>
<keyword evidence="3" id="KW-1185">Reference proteome</keyword>
<feature type="transmembrane region" description="Helical" evidence="1">
    <location>
        <begin position="69"/>
        <end position="87"/>
    </location>
</feature>
<proteinExistence type="predicted"/>
<feature type="transmembrane region" description="Helical" evidence="1">
    <location>
        <begin position="93"/>
        <end position="110"/>
    </location>
</feature>
<feature type="transmembrane region" description="Helical" evidence="1">
    <location>
        <begin position="6"/>
        <end position="24"/>
    </location>
</feature>
<organism evidence="2 3">
    <name type="scientific">Yoonia rhodophyticola</name>
    <dbReference type="NCBI Taxonomy" id="3137370"/>
    <lineage>
        <taxon>Bacteria</taxon>
        <taxon>Pseudomonadati</taxon>
        <taxon>Pseudomonadota</taxon>
        <taxon>Alphaproteobacteria</taxon>
        <taxon>Rhodobacterales</taxon>
        <taxon>Paracoccaceae</taxon>
        <taxon>Yoonia</taxon>
    </lineage>
</organism>
<gene>
    <name evidence="2" type="ORF">AABB31_20090</name>
</gene>
<accession>A0AAN0MCL1</accession>
<evidence type="ECO:0000256" key="1">
    <source>
        <dbReference type="SAM" id="Phobius"/>
    </source>
</evidence>
<dbReference type="KEGG" id="yrh:AABB31_20090"/>
<keyword evidence="1" id="KW-0472">Membrane</keyword>
<keyword evidence="1" id="KW-0812">Transmembrane</keyword>
<dbReference type="Proteomes" id="UP001470809">
    <property type="component" value="Chromosome"/>
</dbReference>
<evidence type="ECO:0008006" key="4">
    <source>
        <dbReference type="Google" id="ProtNLM"/>
    </source>
</evidence>
<dbReference type="EMBL" id="CP151767">
    <property type="protein sequence ID" value="WZU67223.1"/>
    <property type="molecule type" value="Genomic_DNA"/>
</dbReference>
<reference evidence="3" key="1">
    <citation type="submission" date="2024-04" db="EMBL/GenBank/DDBJ databases">
        <title>Phylogenomic analyses of a clade within the roseobacter group suggest taxonomic reassignments of species of the genera Aestuariivita, Citreicella, Loktanella, Nautella, Pelagibaca, Ruegeria, Thalassobius, Thiobacimonas and Tropicibacter, and the proposal o.</title>
        <authorList>
            <person name="Jeon C.O."/>
        </authorList>
    </citation>
    <scope>NUCLEOTIDE SEQUENCE [LARGE SCALE GENOMIC DNA]</scope>
    <source>
        <strain evidence="3">SS1-5</strain>
    </source>
</reference>
<reference evidence="2 3" key="2">
    <citation type="submission" date="2024-08" db="EMBL/GenBank/DDBJ databases">
        <title>Phylogenomic analyses of a clade within the roseobacter group suggest taxonomic reassignments of species of the genera Aestuariivita, Citreicella, Loktanella, Nautella, Pelagibaca, Ruegeria, Thalassobius, Thiobacimonas and Tropicibacter, and the proposal o.</title>
        <authorList>
            <person name="Jeon C.O."/>
        </authorList>
    </citation>
    <scope>NUCLEOTIDE SEQUENCE [LARGE SCALE GENOMIC DNA]</scope>
    <source>
        <strain evidence="2 3">SS1-5</strain>
    </source>
</reference>
<sequence length="119" mass="12935">MKTASTYLTTLRAALTIAFLYFGLRKLGSFPTDVAIYEAIGFGQFPRYITGSVEVAGAALLWIRGAEGYAGLLLLATMLVGLSALLIWVGPPYWHMVLLILGTGAIAWAYRAQPLKLIR</sequence>
<protein>
    <recommendedName>
        <fullName evidence="4">DoxX family protein</fullName>
    </recommendedName>
</protein>
<dbReference type="RefSeq" id="WP_342076534.1">
    <property type="nucleotide sequence ID" value="NZ_CP151767.2"/>
</dbReference>
<evidence type="ECO:0000313" key="2">
    <source>
        <dbReference type="EMBL" id="WZU67223.1"/>
    </source>
</evidence>
<evidence type="ECO:0000313" key="3">
    <source>
        <dbReference type="Proteomes" id="UP001470809"/>
    </source>
</evidence>